<name>A0A9D3WF05_9ROSI</name>
<sequence length="144" mass="16017">MSYRFGIRKTFSNSGLVLSSFLPFSSSLSFLIQFSLEHELPISETVALITSNSFSLVSLLCTAEGTPLELFENTVTVSDAQHMTPRTSSRSRRNDDSNLCVDNELGFARTAPLLVEMNNKEYLEQQAEETQLSQQFPKANAAQV</sequence>
<gene>
    <name evidence="1" type="ORF">J1N35_005005</name>
</gene>
<organism evidence="1 2">
    <name type="scientific">Gossypium stocksii</name>
    <dbReference type="NCBI Taxonomy" id="47602"/>
    <lineage>
        <taxon>Eukaryota</taxon>
        <taxon>Viridiplantae</taxon>
        <taxon>Streptophyta</taxon>
        <taxon>Embryophyta</taxon>
        <taxon>Tracheophyta</taxon>
        <taxon>Spermatophyta</taxon>
        <taxon>Magnoliopsida</taxon>
        <taxon>eudicotyledons</taxon>
        <taxon>Gunneridae</taxon>
        <taxon>Pentapetalae</taxon>
        <taxon>rosids</taxon>
        <taxon>malvids</taxon>
        <taxon>Malvales</taxon>
        <taxon>Malvaceae</taxon>
        <taxon>Malvoideae</taxon>
        <taxon>Gossypium</taxon>
    </lineage>
</organism>
<evidence type="ECO:0000313" key="1">
    <source>
        <dbReference type="EMBL" id="KAH1121845.1"/>
    </source>
</evidence>
<dbReference type="Proteomes" id="UP000828251">
    <property type="component" value="Unassembled WGS sequence"/>
</dbReference>
<evidence type="ECO:0000313" key="2">
    <source>
        <dbReference type="Proteomes" id="UP000828251"/>
    </source>
</evidence>
<reference evidence="1 2" key="1">
    <citation type="journal article" date="2021" name="Plant Biotechnol. J.">
        <title>Multi-omics assisted identification of the key and species-specific regulatory components of drought-tolerant mechanisms in Gossypium stocksii.</title>
        <authorList>
            <person name="Yu D."/>
            <person name="Ke L."/>
            <person name="Zhang D."/>
            <person name="Wu Y."/>
            <person name="Sun Y."/>
            <person name="Mei J."/>
            <person name="Sun J."/>
            <person name="Sun Y."/>
        </authorList>
    </citation>
    <scope>NUCLEOTIDE SEQUENCE [LARGE SCALE GENOMIC DNA]</scope>
    <source>
        <strain evidence="2">cv. E1</strain>
        <tissue evidence="1">Leaf</tissue>
    </source>
</reference>
<dbReference type="EMBL" id="JAIQCV010000002">
    <property type="protein sequence ID" value="KAH1121845.1"/>
    <property type="molecule type" value="Genomic_DNA"/>
</dbReference>
<dbReference type="AlphaFoldDB" id="A0A9D3WF05"/>
<accession>A0A9D3WF05</accession>
<comment type="caution">
    <text evidence="1">The sequence shown here is derived from an EMBL/GenBank/DDBJ whole genome shotgun (WGS) entry which is preliminary data.</text>
</comment>
<protein>
    <submittedName>
        <fullName evidence="1">Uncharacterized protein</fullName>
    </submittedName>
</protein>
<keyword evidence="2" id="KW-1185">Reference proteome</keyword>
<dbReference type="OrthoDB" id="548867at2759"/>
<proteinExistence type="predicted"/>